<name>A0A5C3E3M2_9BASI</name>
<sequence>MPDAFFQKKRKRTNTSSSSSTGSGGGASSRAGPSRTTKKSTITSNSQSRMRNGRNASPASSDNDDDAVPGGGIDEMDLSHNYNQGPNSDDEAEAAETPAEARVRLAKMYLQGLSSSNSAPVDQAQDGDDFFESDQRPSFGLADAAVADRDNIAARLQKDVAEQSGRIHLFLSDRIAPPLSTSTSSEQENAQHAQGRVDYTSSMLALRGGHRQSVTCAVASQDAKWLFTASKDGSIIRWRLRDGKLIRILPRRSKHLAEDGSALPPTSSGKSKTSGAARRRARLSKPSSTSSSSSSSSTYLAVGAEEGHTDEVYTLSLSSDGAHLASGGADKRICIWSVSNPSSETFLKTLSGHKDSISSVCFRLGSQELYTASLDRTLKLFDVSQLSYIETLFGHQESVLSLSCLSSETAVSAGGRDRTCRYWKIRDESQLVFRAGIKSKLREVLEGGDLSSSKPSTGEKGAMSNPAETQEGSVEVVSMIDSHHFLSGGDSGSISLWNLGKKKPIFSIPVAHGFDVINSETEGEIRTPRWITSLAALPFGDVFVSGSWDGRIRVWGLTSSAGQVKGFKALFDLPVEGVVNSLQLIQPPLNTVVVSRDTGMVSSTAININLYKRRNGLSSHIHQQDQKDQENLSKLDKLNTSKSNSPPIIIAALAQEHKFGRWIHLKHAKNGSLIIPLLLINPSTLATTSNHFNLV</sequence>
<dbReference type="EMBL" id="OOIN01000006">
    <property type="protein sequence ID" value="SPO24041.1"/>
    <property type="molecule type" value="Genomic_DNA"/>
</dbReference>
<gene>
    <name evidence="7" type="ORF">UTRI_03415_B</name>
</gene>
<keyword evidence="2 5" id="KW-0853">WD repeat</keyword>
<dbReference type="InterPro" id="IPR015943">
    <property type="entry name" value="WD40/YVTN_repeat-like_dom_sf"/>
</dbReference>
<dbReference type="Gene3D" id="2.130.10.10">
    <property type="entry name" value="YVTN repeat-like/Quinoprotein amine dehydrogenase"/>
    <property type="match status" value="2"/>
</dbReference>
<feature type="repeat" description="WD" evidence="5">
    <location>
        <begin position="392"/>
        <end position="433"/>
    </location>
</feature>
<keyword evidence="4" id="KW-0539">Nucleus</keyword>
<evidence type="ECO:0000256" key="4">
    <source>
        <dbReference type="ARBA" id="ARBA00023242"/>
    </source>
</evidence>
<feature type="region of interest" description="Disordered" evidence="6">
    <location>
        <begin position="1"/>
        <end position="98"/>
    </location>
</feature>
<dbReference type="PROSITE" id="PS50082">
    <property type="entry name" value="WD_REPEATS_2"/>
    <property type="match status" value="5"/>
</dbReference>
<feature type="repeat" description="WD" evidence="5">
    <location>
        <begin position="531"/>
        <end position="565"/>
    </location>
</feature>
<feature type="region of interest" description="Disordered" evidence="6">
    <location>
        <begin position="257"/>
        <end position="300"/>
    </location>
</feature>
<feature type="repeat" description="WD" evidence="5">
    <location>
        <begin position="207"/>
        <end position="248"/>
    </location>
</feature>
<keyword evidence="3" id="KW-0677">Repeat</keyword>
<dbReference type="SMART" id="SM00320">
    <property type="entry name" value="WD40"/>
    <property type="match status" value="6"/>
</dbReference>
<comment type="subcellular location">
    <subcellularLocation>
        <location evidence="1">Nucleus</location>
    </subcellularLocation>
</comment>
<dbReference type="AlphaFoldDB" id="A0A5C3E3M2"/>
<dbReference type="PANTHER" id="PTHR19865">
    <property type="entry name" value="U3 SMALL NUCLEOLAR RNA INTERACTING PROTEIN 2"/>
    <property type="match status" value="1"/>
</dbReference>
<dbReference type="GO" id="GO:0034511">
    <property type="term" value="F:U3 snoRNA binding"/>
    <property type="evidence" value="ECO:0007669"/>
    <property type="project" value="InterPro"/>
</dbReference>
<feature type="compositionally biased region" description="Polar residues" evidence="6">
    <location>
        <begin position="264"/>
        <end position="274"/>
    </location>
</feature>
<dbReference type="InterPro" id="IPR036322">
    <property type="entry name" value="WD40_repeat_dom_sf"/>
</dbReference>
<evidence type="ECO:0000256" key="5">
    <source>
        <dbReference type="PROSITE-ProRule" id="PRU00221"/>
    </source>
</evidence>
<dbReference type="GO" id="GO:0032040">
    <property type="term" value="C:small-subunit processome"/>
    <property type="evidence" value="ECO:0007669"/>
    <property type="project" value="TreeGrafter"/>
</dbReference>
<organism evidence="7 8">
    <name type="scientific">Ustilago trichophora</name>
    <dbReference type="NCBI Taxonomy" id="86804"/>
    <lineage>
        <taxon>Eukaryota</taxon>
        <taxon>Fungi</taxon>
        <taxon>Dikarya</taxon>
        <taxon>Basidiomycota</taxon>
        <taxon>Ustilaginomycotina</taxon>
        <taxon>Ustilaginomycetes</taxon>
        <taxon>Ustilaginales</taxon>
        <taxon>Ustilaginaceae</taxon>
        <taxon>Ustilago</taxon>
    </lineage>
</organism>
<evidence type="ECO:0000313" key="7">
    <source>
        <dbReference type="EMBL" id="SPO24041.1"/>
    </source>
</evidence>
<feature type="repeat" description="WD" evidence="5">
    <location>
        <begin position="350"/>
        <end position="391"/>
    </location>
</feature>
<dbReference type="Pfam" id="PF00400">
    <property type="entry name" value="WD40"/>
    <property type="match status" value="5"/>
</dbReference>
<protein>
    <submittedName>
        <fullName evidence="7">Related to RRP9 - protein associated with the U3 small nucleolar RNA</fullName>
    </submittedName>
</protein>
<proteinExistence type="predicted"/>
<dbReference type="PANTHER" id="PTHR19865:SF0">
    <property type="entry name" value="U3 SMALL NUCLEOLAR RNA-INTERACTING PROTEIN 2"/>
    <property type="match status" value="1"/>
</dbReference>
<dbReference type="SUPFAM" id="SSF50978">
    <property type="entry name" value="WD40 repeat-like"/>
    <property type="match status" value="1"/>
</dbReference>
<dbReference type="InterPro" id="IPR039241">
    <property type="entry name" value="Rrp9-like"/>
</dbReference>
<evidence type="ECO:0000313" key="8">
    <source>
        <dbReference type="Proteomes" id="UP000324022"/>
    </source>
</evidence>
<evidence type="ECO:0000256" key="3">
    <source>
        <dbReference type="ARBA" id="ARBA00022737"/>
    </source>
</evidence>
<dbReference type="OrthoDB" id="189968at2759"/>
<evidence type="ECO:0000256" key="1">
    <source>
        <dbReference type="ARBA" id="ARBA00004123"/>
    </source>
</evidence>
<evidence type="ECO:0000256" key="6">
    <source>
        <dbReference type="SAM" id="MobiDB-lite"/>
    </source>
</evidence>
<dbReference type="InterPro" id="IPR001680">
    <property type="entry name" value="WD40_rpt"/>
</dbReference>
<feature type="region of interest" description="Disordered" evidence="6">
    <location>
        <begin position="448"/>
        <end position="468"/>
    </location>
</feature>
<evidence type="ECO:0000256" key="2">
    <source>
        <dbReference type="ARBA" id="ARBA00022574"/>
    </source>
</evidence>
<accession>A0A5C3E3M2</accession>
<dbReference type="Proteomes" id="UP000324022">
    <property type="component" value="Unassembled WGS sequence"/>
</dbReference>
<dbReference type="PROSITE" id="PS50294">
    <property type="entry name" value="WD_REPEATS_REGION"/>
    <property type="match status" value="2"/>
</dbReference>
<feature type="repeat" description="WD" evidence="5">
    <location>
        <begin position="305"/>
        <end position="346"/>
    </location>
</feature>
<keyword evidence="8" id="KW-1185">Reference proteome</keyword>
<feature type="compositionally biased region" description="Polar residues" evidence="6">
    <location>
        <begin position="39"/>
        <end position="50"/>
    </location>
</feature>
<reference evidence="7 8" key="1">
    <citation type="submission" date="2018-03" db="EMBL/GenBank/DDBJ databases">
        <authorList>
            <person name="Guldener U."/>
        </authorList>
    </citation>
    <scope>NUCLEOTIDE SEQUENCE [LARGE SCALE GENOMIC DNA]</scope>
    <source>
        <strain evidence="7 8">NBRC100155</strain>
    </source>
</reference>
<feature type="compositionally biased region" description="Low complexity" evidence="6">
    <location>
        <begin position="287"/>
        <end position="298"/>
    </location>
</feature>